<evidence type="ECO:0000256" key="1">
    <source>
        <dbReference type="ARBA" id="ARBA00004141"/>
    </source>
</evidence>
<dbReference type="Pfam" id="PF25508">
    <property type="entry name" value="TRPM2"/>
    <property type="match status" value="1"/>
</dbReference>
<evidence type="ECO:0000256" key="2">
    <source>
        <dbReference type="ARBA" id="ARBA00022692"/>
    </source>
</evidence>
<keyword evidence="4" id="KW-0472">Membrane</keyword>
<dbReference type="EMBL" id="JAHRIO010090707">
    <property type="protein sequence ID" value="MEQ2188143.1"/>
    <property type="molecule type" value="Genomic_DNA"/>
</dbReference>
<dbReference type="Proteomes" id="UP001476798">
    <property type="component" value="Unassembled WGS sequence"/>
</dbReference>
<dbReference type="PANTHER" id="PTHR13800:SF6">
    <property type="entry name" value="TRANSIENT RECEPTOR POTENTIAL CATION CHANNEL SUBFAMILY M MEMBER 4"/>
    <property type="match status" value="1"/>
</dbReference>
<dbReference type="PANTHER" id="PTHR13800">
    <property type="entry name" value="TRANSIENT RECEPTOR POTENTIAL CATION CHANNEL, SUBFAMILY M, MEMBER 6"/>
    <property type="match status" value="1"/>
</dbReference>
<reference evidence="6 7" key="1">
    <citation type="submission" date="2021-06" db="EMBL/GenBank/DDBJ databases">
        <authorList>
            <person name="Palmer J.M."/>
        </authorList>
    </citation>
    <scope>NUCLEOTIDE SEQUENCE [LARGE SCALE GENOMIC DNA]</scope>
    <source>
        <strain evidence="6 7">GA_2019</strain>
        <tissue evidence="6">Muscle</tissue>
    </source>
</reference>
<keyword evidence="3" id="KW-1133">Transmembrane helix</keyword>
<dbReference type="InterPro" id="IPR050927">
    <property type="entry name" value="TRPM"/>
</dbReference>
<evidence type="ECO:0000259" key="5">
    <source>
        <dbReference type="Pfam" id="PF25508"/>
    </source>
</evidence>
<feature type="non-terminal residue" evidence="6">
    <location>
        <position position="1"/>
    </location>
</feature>
<dbReference type="InterPro" id="IPR057366">
    <property type="entry name" value="TRPM-like"/>
</dbReference>
<organism evidence="6 7">
    <name type="scientific">Goodea atripinnis</name>
    <dbReference type="NCBI Taxonomy" id="208336"/>
    <lineage>
        <taxon>Eukaryota</taxon>
        <taxon>Metazoa</taxon>
        <taxon>Chordata</taxon>
        <taxon>Craniata</taxon>
        <taxon>Vertebrata</taxon>
        <taxon>Euteleostomi</taxon>
        <taxon>Actinopterygii</taxon>
        <taxon>Neopterygii</taxon>
        <taxon>Teleostei</taxon>
        <taxon>Neoteleostei</taxon>
        <taxon>Acanthomorphata</taxon>
        <taxon>Ovalentaria</taxon>
        <taxon>Atherinomorphae</taxon>
        <taxon>Cyprinodontiformes</taxon>
        <taxon>Goodeidae</taxon>
        <taxon>Goodea</taxon>
    </lineage>
</organism>
<name>A0ABV0PXU1_9TELE</name>
<protein>
    <submittedName>
        <fullName evidence="6">Transient receptor putative cation channel subfamily M member 4</fullName>
    </submittedName>
</protein>
<evidence type="ECO:0000256" key="4">
    <source>
        <dbReference type="ARBA" id="ARBA00023136"/>
    </source>
</evidence>
<keyword evidence="6" id="KW-0675">Receptor</keyword>
<gene>
    <name evidence="6" type="primary">TRPM4</name>
    <name evidence="6" type="ORF">GOODEAATRI_011927</name>
</gene>
<keyword evidence="2" id="KW-0812">Transmembrane</keyword>
<comment type="subcellular location">
    <subcellularLocation>
        <location evidence="1">Membrane</location>
        <topology evidence="1">Multi-pass membrane protein</topology>
    </subcellularLocation>
</comment>
<proteinExistence type="predicted"/>
<evidence type="ECO:0000256" key="3">
    <source>
        <dbReference type="ARBA" id="ARBA00022989"/>
    </source>
</evidence>
<comment type="caution">
    <text evidence="6">The sequence shown here is derived from an EMBL/GenBank/DDBJ whole genome shotgun (WGS) entry which is preliminary data.</text>
</comment>
<accession>A0ABV0PXU1</accession>
<sequence>VFGECYKSSESRSFKLLIRKSPLWGGATCLQMATAADARLFFSHHGVQIWWGDMERSTEIWKLILAFLIPPLICTNLISFREQEEEVITSGVYIRDNDSIEGNIALSMSDIPK</sequence>
<evidence type="ECO:0000313" key="6">
    <source>
        <dbReference type="EMBL" id="MEQ2188143.1"/>
    </source>
</evidence>
<feature type="domain" description="TRPM-like" evidence="5">
    <location>
        <begin position="1"/>
        <end position="44"/>
    </location>
</feature>
<evidence type="ECO:0000313" key="7">
    <source>
        <dbReference type="Proteomes" id="UP001476798"/>
    </source>
</evidence>
<keyword evidence="7" id="KW-1185">Reference proteome</keyword>